<comment type="caution">
    <text evidence="2">The sequence shown here is derived from an EMBL/GenBank/DDBJ whole genome shotgun (WGS) entry which is preliminary data.</text>
</comment>
<evidence type="ECO:0000313" key="3">
    <source>
        <dbReference type="Proteomes" id="UP001141619"/>
    </source>
</evidence>
<keyword evidence="3" id="KW-1185">Reference proteome</keyword>
<sequence length="536" mass="58462">MPKQDGKTSATYAGDGIEGKLSHSMDRRKFCGLAAAAGLIGSQGFAAVAAQNRERVTVSDIVMMDGLELSRSIRSKILSCREVMTAYLDHIERFNPKVNAIIMLRDRADLLREADTRDAELARGDYGGWMHGFPQAVKDLSDVKGLRTTWGSPLFVQNIAIQDSAFVARMRKAGSIFIGKTNTPEFGLGSQSYNTVHGTTLNAYDQTKTAGGSSGGAAVALALRMVPVADGSDFAGSLRNPAAYNNVFGMRPSFGRVPDSGGELFVSQLGVAGPMARTVSDLAMLLAVQAGPDPRAPLSIEQDPALYTEPLKRDFKQTRIGWLGDFKGYLAMEPGVMELCKTSFKAFESIGCVIEDAHTDFSLDQLWTATVILRNWMVGGGLGALYKDPAKRARLKPEAQWEVERGLALSAEDVYKASTLRSDWYRAVLKLFDHYDYLLLPTAQVFPFDAKLHWPKAINGRAMDSYHRWMEIVLPITMSGCPAINVPVGFNAQGLPMGVQIVGRNHGEQAVMQLAYAYEQATGWVQNHLPPLLLSA</sequence>
<dbReference type="PANTHER" id="PTHR11895">
    <property type="entry name" value="TRANSAMIDASE"/>
    <property type="match status" value="1"/>
</dbReference>
<dbReference type="EMBL" id="JANWOI010000002">
    <property type="protein sequence ID" value="MDA5193464.1"/>
    <property type="molecule type" value="Genomic_DNA"/>
</dbReference>
<evidence type="ECO:0000313" key="2">
    <source>
        <dbReference type="EMBL" id="MDA5193464.1"/>
    </source>
</evidence>
<dbReference type="Gene3D" id="3.90.1300.10">
    <property type="entry name" value="Amidase signature (AS) domain"/>
    <property type="match status" value="1"/>
</dbReference>
<accession>A0A9X3TXJ5</accession>
<dbReference type="Pfam" id="PF01425">
    <property type="entry name" value="Amidase"/>
    <property type="match status" value="1"/>
</dbReference>
<dbReference type="PANTHER" id="PTHR11895:SF76">
    <property type="entry name" value="INDOLEACETAMIDE HYDROLASE"/>
    <property type="match status" value="1"/>
</dbReference>
<dbReference type="RefSeq" id="WP_274943166.1">
    <property type="nucleotide sequence ID" value="NZ_JANWOI010000002.1"/>
</dbReference>
<dbReference type="InterPro" id="IPR023631">
    <property type="entry name" value="Amidase_dom"/>
</dbReference>
<reference evidence="2" key="2">
    <citation type="journal article" date="2023" name="Syst. Appl. Microbiol.">
        <title>Govania unica gen. nov., sp. nov., a rare biosphere bacterium that represents a novel family in the class Alphaproteobacteria.</title>
        <authorList>
            <person name="Vandamme P."/>
            <person name="Peeters C."/>
            <person name="Hettiarachchi A."/>
            <person name="Cnockaert M."/>
            <person name="Carlier A."/>
        </authorList>
    </citation>
    <scope>NUCLEOTIDE SEQUENCE</scope>
    <source>
        <strain evidence="2">LMG 31809</strain>
    </source>
</reference>
<proteinExistence type="predicted"/>
<dbReference type="GO" id="GO:0003824">
    <property type="term" value="F:catalytic activity"/>
    <property type="evidence" value="ECO:0007669"/>
    <property type="project" value="InterPro"/>
</dbReference>
<dbReference type="InterPro" id="IPR036928">
    <property type="entry name" value="AS_sf"/>
</dbReference>
<dbReference type="PROSITE" id="PS00571">
    <property type="entry name" value="AMIDASES"/>
    <property type="match status" value="1"/>
</dbReference>
<dbReference type="SUPFAM" id="SSF75304">
    <property type="entry name" value="Amidase signature (AS) enzymes"/>
    <property type="match status" value="1"/>
</dbReference>
<evidence type="ECO:0000259" key="1">
    <source>
        <dbReference type="Pfam" id="PF01425"/>
    </source>
</evidence>
<dbReference type="InterPro" id="IPR020556">
    <property type="entry name" value="Amidase_CS"/>
</dbReference>
<protein>
    <submittedName>
        <fullName evidence="2">Amidase</fullName>
    </submittedName>
</protein>
<dbReference type="InterPro" id="IPR000120">
    <property type="entry name" value="Amidase"/>
</dbReference>
<feature type="domain" description="Amidase" evidence="1">
    <location>
        <begin position="82"/>
        <end position="511"/>
    </location>
</feature>
<dbReference type="NCBIfam" id="NF005686">
    <property type="entry name" value="PRK07486.1"/>
    <property type="match status" value="1"/>
</dbReference>
<organism evidence="2 3">
    <name type="scientific">Govanella unica</name>
    <dbReference type="NCBI Taxonomy" id="2975056"/>
    <lineage>
        <taxon>Bacteria</taxon>
        <taxon>Pseudomonadati</taxon>
        <taxon>Pseudomonadota</taxon>
        <taxon>Alphaproteobacteria</taxon>
        <taxon>Emcibacterales</taxon>
        <taxon>Govanellaceae</taxon>
        <taxon>Govanella</taxon>
    </lineage>
</organism>
<dbReference type="AlphaFoldDB" id="A0A9X3TXJ5"/>
<gene>
    <name evidence="2" type="ORF">NYP16_05790</name>
</gene>
<dbReference type="Proteomes" id="UP001141619">
    <property type="component" value="Unassembled WGS sequence"/>
</dbReference>
<name>A0A9X3TXJ5_9PROT</name>
<reference evidence="2" key="1">
    <citation type="submission" date="2022-08" db="EMBL/GenBank/DDBJ databases">
        <authorList>
            <person name="Vandamme P."/>
            <person name="Hettiarachchi A."/>
            <person name="Peeters C."/>
            <person name="Cnockaert M."/>
            <person name="Carlier A."/>
        </authorList>
    </citation>
    <scope>NUCLEOTIDE SEQUENCE</scope>
    <source>
        <strain evidence="2">LMG 31809</strain>
    </source>
</reference>